<dbReference type="PANTHER" id="PTHR43630:SF1">
    <property type="entry name" value="POLY-BETA-1,6-N-ACETYL-D-GLUCOSAMINE SYNTHASE"/>
    <property type="match status" value="1"/>
</dbReference>
<sequence length="380" mass="43696">MLLLILFGLITAAYLGLIISFLYGWKRLPDLKLKVLPAENTFSIVIPYRDEAENLPALLKSLSGIKYPAEKYEILLVNDASRDNSREICETFLKDFPLLNIRLLENERQTNSPKKDAIKTAIESSNFEYIATTDADCVIPANWLHFFDEMIREHNSEMIAGPVGFIQRTGGKKPYFQNFEEMDFMSLQASTIGAFGIEKAFMCNGANLCYKKALFKEGSGFSGNENLASGDDVFLLQDFRKKGKKVAFIKSEKAAVFTNYQKNLHGLIQQRIRWAAKTSAYTSLFAKFTGVIVYLMNLSLIIFTVLAFMDLFSFQYLMLIFLLKFNADFMLIFKAAKFMNRESLMRHYFWCSIAYPFFSVYVASLSLFKGYEWKGRRFNR</sequence>
<dbReference type="EMBL" id="VJVW01000002">
    <property type="protein sequence ID" value="MUP42286.1"/>
    <property type="molecule type" value="Genomic_DNA"/>
</dbReference>
<keyword evidence="4" id="KW-0472">Membrane</keyword>
<protein>
    <submittedName>
        <fullName evidence="6">Glycosyltransferase</fullName>
    </submittedName>
</protein>
<evidence type="ECO:0000256" key="4">
    <source>
        <dbReference type="SAM" id="Phobius"/>
    </source>
</evidence>
<accession>A0A7K1LNB3</accession>
<feature type="transmembrane region" description="Helical" evidence="4">
    <location>
        <begin position="314"/>
        <end position="336"/>
    </location>
</feature>
<evidence type="ECO:0000256" key="2">
    <source>
        <dbReference type="ARBA" id="ARBA00022676"/>
    </source>
</evidence>
<reference evidence="6 7" key="1">
    <citation type="submission" date="2019-07" db="EMBL/GenBank/DDBJ databases">
        <title>Gramella aestuarii sp. nov., isolated from a tidal flat, and emended description of Gramella echinicola.</title>
        <authorList>
            <person name="Liu L."/>
        </authorList>
    </citation>
    <scope>NUCLEOTIDE SEQUENCE [LARGE SCALE GENOMIC DNA]</scope>
    <source>
        <strain evidence="6 7">BS12</strain>
    </source>
</reference>
<feature type="transmembrane region" description="Helical" evidence="4">
    <location>
        <begin position="284"/>
        <end position="308"/>
    </location>
</feature>
<keyword evidence="4" id="KW-0812">Transmembrane</keyword>
<keyword evidence="7" id="KW-1185">Reference proteome</keyword>
<evidence type="ECO:0000313" key="7">
    <source>
        <dbReference type="Proteomes" id="UP000460416"/>
    </source>
</evidence>
<dbReference type="OrthoDB" id="9805625at2"/>
<dbReference type="AlphaFoldDB" id="A0A7K1LNB3"/>
<evidence type="ECO:0000256" key="1">
    <source>
        <dbReference type="ARBA" id="ARBA00006739"/>
    </source>
</evidence>
<dbReference type="GO" id="GO:0016757">
    <property type="term" value="F:glycosyltransferase activity"/>
    <property type="evidence" value="ECO:0007669"/>
    <property type="project" value="UniProtKB-KW"/>
</dbReference>
<comment type="similarity">
    <text evidence="1">Belongs to the glycosyltransferase 2 family.</text>
</comment>
<keyword evidence="3 6" id="KW-0808">Transferase</keyword>
<dbReference type="Proteomes" id="UP000460416">
    <property type="component" value="Unassembled WGS sequence"/>
</dbReference>
<feature type="domain" description="Glycosyltransferase 2-like" evidence="5">
    <location>
        <begin position="43"/>
        <end position="189"/>
    </location>
</feature>
<proteinExistence type="inferred from homology"/>
<evidence type="ECO:0000259" key="5">
    <source>
        <dbReference type="Pfam" id="PF00535"/>
    </source>
</evidence>
<keyword evidence="2" id="KW-0328">Glycosyltransferase</keyword>
<dbReference type="Gene3D" id="3.90.550.10">
    <property type="entry name" value="Spore Coat Polysaccharide Biosynthesis Protein SpsA, Chain A"/>
    <property type="match status" value="1"/>
</dbReference>
<name>A0A7K1LNB3_9FLAO</name>
<comment type="caution">
    <text evidence="6">The sequence shown here is derived from an EMBL/GenBank/DDBJ whole genome shotgun (WGS) entry which is preliminary data.</text>
</comment>
<dbReference type="PANTHER" id="PTHR43630">
    <property type="entry name" value="POLY-BETA-1,6-N-ACETYL-D-GLUCOSAMINE SYNTHASE"/>
    <property type="match status" value="1"/>
</dbReference>
<dbReference type="Pfam" id="PF00535">
    <property type="entry name" value="Glycos_transf_2"/>
    <property type="match status" value="1"/>
</dbReference>
<gene>
    <name evidence="6" type="ORF">FLP08_06855</name>
</gene>
<organism evidence="6 7">
    <name type="scientific">Christiangramia aestuarii</name>
    <dbReference type="NCBI Taxonomy" id="1028746"/>
    <lineage>
        <taxon>Bacteria</taxon>
        <taxon>Pseudomonadati</taxon>
        <taxon>Bacteroidota</taxon>
        <taxon>Flavobacteriia</taxon>
        <taxon>Flavobacteriales</taxon>
        <taxon>Flavobacteriaceae</taxon>
        <taxon>Christiangramia</taxon>
    </lineage>
</organism>
<dbReference type="SUPFAM" id="SSF53448">
    <property type="entry name" value="Nucleotide-diphospho-sugar transferases"/>
    <property type="match status" value="1"/>
</dbReference>
<evidence type="ECO:0000256" key="3">
    <source>
        <dbReference type="ARBA" id="ARBA00022679"/>
    </source>
</evidence>
<feature type="transmembrane region" description="Helical" evidence="4">
    <location>
        <begin position="6"/>
        <end position="25"/>
    </location>
</feature>
<keyword evidence="4" id="KW-1133">Transmembrane helix</keyword>
<evidence type="ECO:0000313" key="6">
    <source>
        <dbReference type="EMBL" id="MUP42286.1"/>
    </source>
</evidence>
<dbReference type="InterPro" id="IPR029044">
    <property type="entry name" value="Nucleotide-diphossugar_trans"/>
</dbReference>
<dbReference type="InterPro" id="IPR001173">
    <property type="entry name" value="Glyco_trans_2-like"/>
</dbReference>
<feature type="transmembrane region" description="Helical" evidence="4">
    <location>
        <begin position="348"/>
        <end position="368"/>
    </location>
</feature>
<dbReference type="RefSeq" id="WP_156275310.1">
    <property type="nucleotide sequence ID" value="NZ_BAABGI010000001.1"/>
</dbReference>
<dbReference type="CDD" id="cd04192">
    <property type="entry name" value="GT_2_like_e"/>
    <property type="match status" value="1"/>
</dbReference>